<evidence type="ECO:0000313" key="3">
    <source>
        <dbReference type="Proteomes" id="UP000307756"/>
    </source>
</evidence>
<keyword evidence="1" id="KW-0472">Membrane</keyword>
<proteinExistence type="predicted"/>
<feature type="transmembrane region" description="Helical" evidence="1">
    <location>
        <begin position="159"/>
        <end position="181"/>
    </location>
</feature>
<organism evidence="2 3">
    <name type="scientific">Robertmurraya kyonggiensis</name>
    <dbReference type="NCBI Taxonomy" id="1037680"/>
    <lineage>
        <taxon>Bacteria</taxon>
        <taxon>Bacillati</taxon>
        <taxon>Bacillota</taxon>
        <taxon>Bacilli</taxon>
        <taxon>Bacillales</taxon>
        <taxon>Bacillaceae</taxon>
        <taxon>Robertmurraya</taxon>
    </lineage>
</organism>
<dbReference type="AlphaFoldDB" id="A0A4U1CWZ7"/>
<protein>
    <submittedName>
        <fullName evidence="2">Uncharacterized protein</fullName>
    </submittedName>
</protein>
<dbReference type="NCBIfam" id="NF041644">
    <property type="entry name" value="CBO0543_fam"/>
    <property type="match status" value="1"/>
</dbReference>
<dbReference type="InterPro" id="IPR048147">
    <property type="entry name" value="CBO0543-like"/>
</dbReference>
<feature type="transmembrane region" description="Helical" evidence="1">
    <location>
        <begin position="127"/>
        <end position="147"/>
    </location>
</feature>
<dbReference type="RefSeq" id="WP_136833584.1">
    <property type="nucleotide sequence ID" value="NZ_SWBM01000009.1"/>
</dbReference>
<name>A0A4U1CWZ7_9BACI</name>
<evidence type="ECO:0000313" key="2">
    <source>
        <dbReference type="EMBL" id="TKC14381.1"/>
    </source>
</evidence>
<dbReference type="Proteomes" id="UP000307756">
    <property type="component" value="Unassembled WGS sequence"/>
</dbReference>
<evidence type="ECO:0000256" key="1">
    <source>
        <dbReference type="SAM" id="Phobius"/>
    </source>
</evidence>
<keyword evidence="1" id="KW-0812">Transmembrane</keyword>
<sequence>MSEKQLELLEKMRDMNASLSKLSTEYWKEFSSFNDLKFWVVILMLVIPLIILWWKIDRDKMLLLGFYGLNYHIWFAYTNSIAIRMGYCEYPYEILPVLPSFALDASLVPVCYILVYQWTLNRNRNYYLYSFLLSAVLAFIMKPILVANDLFHMYKGWNYFYLFLFYVGLFIVSKVITNIFLRMQKGKESY</sequence>
<keyword evidence="3" id="KW-1185">Reference proteome</keyword>
<feature type="transmembrane region" description="Helical" evidence="1">
    <location>
        <begin position="36"/>
        <end position="54"/>
    </location>
</feature>
<reference evidence="2 3" key="1">
    <citation type="journal article" date="2011" name="J. Microbiol.">
        <title>Bacillus kyonggiensis sp. nov., isolated from soil of a lettuce field.</title>
        <authorList>
            <person name="Dong K."/>
            <person name="Lee S."/>
        </authorList>
    </citation>
    <scope>NUCLEOTIDE SEQUENCE [LARGE SCALE GENOMIC DNA]</scope>
    <source>
        <strain evidence="2 3">NB22</strain>
    </source>
</reference>
<dbReference type="OrthoDB" id="2591789at2"/>
<gene>
    <name evidence="2" type="ORF">FA727_21720</name>
</gene>
<accession>A0A4U1CWZ7</accession>
<comment type="caution">
    <text evidence="2">The sequence shown here is derived from an EMBL/GenBank/DDBJ whole genome shotgun (WGS) entry which is preliminary data.</text>
</comment>
<feature type="transmembrane region" description="Helical" evidence="1">
    <location>
        <begin position="61"/>
        <end position="77"/>
    </location>
</feature>
<keyword evidence="1" id="KW-1133">Transmembrane helix</keyword>
<feature type="transmembrane region" description="Helical" evidence="1">
    <location>
        <begin position="97"/>
        <end position="115"/>
    </location>
</feature>
<dbReference type="EMBL" id="SWBM01000009">
    <property type="protein sequence ID" value="TKC14381.1"/>
    <property type="molecule type" value="Genomic_DNA"/>
</dbReference>